<sequence length="221" mass="24877">MPERLRLETNRAIEINFRRLSPRIGCGLALSSLPRFNDSDPLNAIMGSYGYERIFADRSAQKILTNSGLLKNFYDNAFTNKTPLLQNFRSAYGNQEIYLAYDPALKNAWFVSEPANKMALINYFRDAVSLGLKADGILLVGSLPKLTPVGWQNLHDLLTEDFFKTYGPIERIEIMSVLTGVRWRPPTLGLGAIFLNMKEFKEIRATVVSAIRGGSSDDIHQ</sequence>
<proteinExistence type="predicted"/>
<name>A0A7V3PSY8_UNCW3</name>
<comment type="caution">
    <text evidence="1">The sequence shown here is derived from an EMBL/GenBank/DDBJ whole genome shotgun (WGS) entry which is preliminary data.</text>
</comment>
<accession>A0A7V3PSY8</accession>
<dbReference type="EMBL" id="DTMZ01000043">
    <property type="protein sequence ID" value="HGD12853.1"/>
    <property type="molecule type" value="Genomic_DNA"/>
</dbReference>
<evidence type="ECO:0000313" key="1">
    <source>
        <dbReference type="EMBL" id="HGD12853.1"/>
    </source>
</evidence>
<organism evidence="1">
    <name type="scientific">candidate division WOR-3 bacterium</name>
    <dbReference type="NCBI Taxonomy" id="2052148"/>
    <lineage>
        <taxon>Bacteria</taxon>
        <taxon>Bacteria division WOR-3</taxon>
    </lineage>
</organism>
<dbReference type="AlphaFoldDB" id="A0A7V3PSY8"/>
<protein>
    <submittedName>
        <fullName evidence="1">Uncharacterized protein</fullName>
    </submittedName>
</protein>
<reference evidence="1" key="1">
    <citation type="journal article" date="2020" name="mSystems">
        <title>Genome- and Community-Level Interaction Insights into Carbon Utilization and Element Cycling Functions of Hydrothermarchaeota in Hydrothermal Sediment.</title>
        <authorList>
            <person name="Zhou Z."/>
            <person name="Liu Y."/>
            <person name="Xu W."/>
            <person name="Pan J."/>
            <person name="Luo Z.H."/>
            <person name="Li M."/>
        </authorList>
    </citation>
    <scope>NUCLEOTIDE SEQUENCE [LARGE SCALE GENOMIC DNA]</scope>
    <source>
        <strain evidence="1">SpSt-914</strain>
    </source>
</reference>
<gene>
    <name evidence="1" type="ORF">ENX16_02045</name>
</gene>